<dbReference type="GeneID" id="40327237"/>
<dbReference type="VEuPathDB" id="TriTrypDB:TRSC58_02123"/>
<dbReference type="EMBL" id="MKGL01000087">
    <property type="protein sequence ID" value="RNF07392.1"/>
    <property type="molecule type" value="Genomic_DNA"/>
</dbReference>
<protein>
    <submittedName>
        <fullName evidence="3">Putative cyclophilin 15</fullName>
        <ecNumber evidence="3">5.2.1.8</ecNumber>
    </submittedName>
</protein>
<name>A0A422NPI7_TRYRA</name>
<dbReference type="SUPFAM" id="SSF50891">
    <property type="entry name" value="Cyclophilin-like"/>
    <property type="match status" value="1"/>
</dbReference>
<feature type="compositionally biased region" description="Basic residues" evidence="1">
    <location>
        <begin position="379"/>
        <end position="395"/>
    </location>
</feature>
<evidence type="ECO:0000313" key="4">
    <source>
        <dbReference type="Proteomes" id="UP000283634"/>
    </source>
</evidence>
<dbReference type="InterPro" id="IPR029000">
    <property type="entry name" value="Cyclophilin-like_dom_sf"/>
</dbReference>
<gene>
    <name evidence="3" type="ORF">TraAM80_03304</name>
</gene>
<keyword evidence="4" id="KW-1185">Reference proteome</keyword>
<feature type="domain" description="PPIase cyclophilin-type" evidence="2">
    <location>
        <begin position="34"/>
        <end position="197"/>
    </location>
</feature>
<comment type="caution">
    <text evidence="3">The sequence shown here is derived from an EMBL/GenBank/DDBJ whole genome shotgun (WGS) entry which is preliminary data.</text>
</comment>
<evidence type="ECO:0000313" key="3">
    <source>
        <dbReference type="EMBL" id="RNF07392.1"/>
    </source>
</evidence>
<feature type="compositionally biased region" description="Basic residues" evidence="1">
    <location>
        <begin position="421"/>
        <end position="431"/>
    </location>
</feature>
<keyword evidence="3" id="KW-0413">Isomerase</keyword>
<dbReference type="EC" id="5.2.1.8" evidence="3"/>
<evidence type="ECO:0000259" key="2">
    <source>
        <dbReference type="PROSITE" id="PS50072"/>
    </source>
</evidence>
<feature type="region of interest" description="Disordered" evidence="1">
    <location>
        <begin position="235"/>
        <end position="329"/>
    </location>
</feature>
<feature type="compositionally biased region" description="Polar residues" evidence="1">
    <location>
        <begin position="408"/>
        <end position="420"/>
    </location>
</feature>
<evidence type="ECO:0000256" key="1">
    <source>
        <dbReference type="SAM" id="MobiDB-lite"/>
    </source>
</evidence>
<proteinExistence type="predicted"/>
<feature type="region of interest" description="Disordered" evidence="1">
    <location>
        <begin position="376"/>
        <end position="431"/>
    </location>
</feature>
<dbReference type="InterPro" id="IPR002130">
    <property type="entry name" value="Cyclophilin-type_PPIase_dom"/>
</dbReference>
<dbReference type="OMA" id="CRMQLDY"/>
<dbReference type="Gene3D" id="2.40.100.10">
    <property type="entry name" value="Cyclophilin-like"/>
    <property type="match status" value="1"/>
</dbReference>
<dbReference type="GO" id="GO:0003755">
    <property type="term" value="F:peptidyl-prolyl cis-trans isomerase activity"/>
    <property type="evidence" value="ECO:0007669"/>
    <property type="project" value="UniProtKB-EC"/>
</dbReference>
<dbReference type="RefSeq" id="XP_029239800.1">
    <property type="nucleotide sequence ID" value="XM_029380280.1"/>
</dbReference>
<accession>A0A422NPI7</accession>
<organism evidence="3 4">
    <name type="scientific">Trypanosoma rangeli</name>
    <dbReference type="NCBI Taxonomy" id="5698"/>
    <lineage>
        <taxon>Eukaryota</taxon>
        <taxon>Discoba</taxon>
        <taxon>Euglenozoa</taxon>
        <taxon>Kinetoplastea</taxon>
        <taxon>Metakinetoplastina</taxon>
        <taxon>Trypanosomatida</taxon>
        <taxon>Trypanosomatidae</taxon>
        <taxon>Trypanosoma</taxon>
        <taxon>Herpetosoma</taxon>
    </lineage>
</organism>
<reference evidence="3 4" key="1">
    <citation type="journal article" date="2018" name="BMC Genomics">
        <title>Genomic comparison of Trypanosoma conorhini and Trypanosoma rangeli to Trypanosoma cruzi strains of high and low virulence.</title>
        <authorList>
            <person name="Bradwell K.R."/>
            <person name="Koparde V.N."/>
            <person name="Matveyev A.V."/>
            <person name="Serrano M.G."/>
            <person name="Alves J.M."/>
            <person name="Parikh H."/>
            <person name="Huang B."/>
            <person name="Lee V."/>
            <person name="Espinosa-Alvarez O."/>
            <person name="Ortiz P.A."/>
            <person name="Costa-Martins A.G."/>
            <person name="Teixeira M.M."/>
            <person name="Buck G.A."/>
        </authorList>
    </citation>
    <scope>NUCLEOTIDE SEQUENCE [LARGE SCALE GENOMIC DNA]</scope>
    <source>
        <strain evidence="3 4">AM80</strain>
    </source>
</reference>
<sequence>MRATFNFRFPNRQKQKEPCDVVVRVLVPAPAQRPKAVLNFFFMCTGQLPSGEVLDRCGVASDEFSALSTGGEPLISGLKPFAESAVVRIEKDVMMEIGSSTTKTIFGGFIADEPPRETTPHPATISSSPTVTSAHPAMAARMRQLRAGALLIGNVGMPNTNGSRYYILLQDVVTEAQREELGVYQPLGIVTAGLESLCEACASAAVQPRTLAPLQAVKMWVSEVCFQPQVAAPTPQMDRQPEEATVAARERRDGTERVAVTRMAGRARRRDEMEMEEQDEASARDAETGGNSTTAAHGGFFNPALSFPAPAGDQSRDRNGPQAKRMRTERYMTAVDGTTALRTTAVEQADGAPFDYFAAQESAFLNDVETIAATQVARQQRRGKQHEQKTRKKRRPVGEVGLGRTVNAGRNTKGLQNASSVKKKKSLPRRY</sequence>
<dbReference type="AlphaFoldDB" id="A0A422NPI7"/>
<dbReference type="Proteomes" id="UP000283634">
    <property type="component" value="Unassembled WGS sequence"/>
</dbReference>
<dbReference type="OrthoDB" id="248132at2759"/>
<dbReference type="PROSITE" id="PS50072">
    <property type="entry name" value="CSA_PPIASE_2"/>
    <property type="match status" value="1"/>
</dbReference>